<proteinExistence type="inferred from homology"/>
<dbReference type="EMBL" id="CP131060">
    <property type="protein sequence ID" value="WNY26066.1"/>
    <property type="molecule type" value="Genomic_DNA"/>
</dbReference>
<dbReference type="GO" id="GO:0046872">
    <property type="term" value="F:metal ion binding"/>
    <property type="evidence" value="ECO:0007669"/>
    <property type="project" value="UniProtKB-KW"/>
</dbReference>
<sequence length="321" mass="34848">MTVIDEIKNRSVPVDNAIDTLLPVKNPPGLYEASRHIVKAGGKRLRPAVLLAANEAVGGNPDKAVSAAVAVELMHTFTLVHDDIMDNDPVRRGLPAVHTIWGEAGGILAGDTLYSKAVEIITESDAEPKQLLKAANILVKTCVEVCEGQWLDIDFENRDSVFKEEYLEMIEKKTAVLFGAAAQIGAVLGCADEKTGQALYDFGRLTGLGFQIYDDVLDLTTPSEILGKRQGSDIVEGKRTLLMIHALEHGAKPKAFGKGDATPEEIQEAIDVLTKSGSLDYVKNLAVSYVEEGKSKLDILPDSNAKKVLLDIADYMLYRNF</sequence>
<gene>
    <name evidence="7" type="primary">hepT</name>
    <name evidence="7" type="ORF">MsAc7_16380</name>
</gene>
<dbReference type="Proteomes" id="UP001303587">
    <property type="component" value="Chromosome"/>
</dbReference>
<dbReference type="InterPro" id="IPR008949">
    <property type="entry name" value="Isoprenoid_synthase_dom_sf"/>
</dbReference>
<dbReference type="GO" id="GO:0008299">
    <property type="term" value="P:isoprenoid biosynthetic process"/>
    <property type="evidence" value="ECO:0007669"/>
    <property type="project" value="InterPro"/>
</dbReference>
<evidence type="ECO:0000313" key="7">
    <source>
        <dbReference type="EMBL" id="WNY26066.1"/>
    </source>
</evidence>
<dbReference type="PROSITE" id="PS00723">
    <property type="entry name" value="POLYPRENYL_SYNTHASE_1"/>
    <property type="match status" value="1"/>
</dbReference>
<evidence type="ECO:0000313" key="8">
    <source>
        <dbReference type="Proteomes" id="UP001303587"/>
    </source>
</evidence>
<dbReference type="GO" id="GO:0000010">
    <property type="term" value="F:heptaprenyl diphosphate synthase activity"/>
    <property type="evidence" value="ECO:0007669"/>
    <property type="project" value="UniProtKB-EC"/>
</dbReference>
<protein>
    <submittedName>
        <fullName evidence="7">Heptaprenyl diphosphate synthase component 2</fullName>
        <ecNumber evidence="7">2.5.1.30</ecNumber>
    </submittedName>
</protein>
<dbReference type="RefSeq" id="WP_338102400.1">
    <property type="nucleotide sequence ID" value="NZ_CP131060.1"/>
</dbReference>
<keyword evidence="3 6" id="KW-0808">Transferase</keyword>
<dbReference type="EC" id="2.5.1.30" evidence="7"/>
<comment type="similarity">
    <text evidence="2 6">Belongs to the FPP/GGPP synthase family.</text>
</comment>
<dbReference type="SUPFAM" id="SSF48576">
    <property type="entry name" value="Terpenoid synthases"/>
    <property type="match status" value="1"/>
</dbReference>
<dbReference type="AlphaFoldDB" id="A0AA96V579"/>
<dbReference type="Pfam" id="PF00348">
    <property type="entry name" value="polyprenyl_synt"/>
    <property type="match status" value="1"/>
</dbReference>
<dbReference type="GeneID" id="89230733"/>
<keyword evidence="4" id="KW-0479">Metal-binding</keyword>
<dbReference type="PANTHER" id="PTHR12001">
    <property type="entry name" value="GERANYLGERANYL PYROPHOSPHATE SYNTHASE"/>
    <property type="match status" value="1"/>
</dbReference>
<evidence type="ECO:0000256" key="5">
    <source>
        <dbReference type="ARBA" id="ARBA00022842"/>
    </source>
</evidence>
<accession>A0AA96V579</accession>
<dbReference type="SFLD" id="SFLDS00005">
    <property type="entry name" value="Isoprenoid_Synthase_Type_I"/>
    <property type="match status" value="1"/>
</dbReference>
<organism evidence="7 8">
    <name type="scientific">Methanolapillus millepedarum</name>
    <dbReference type="NCBI Taxonomy" id="3028296"/>
    <lineage>
        <taxon>Archaea</taxon>
        <taxon>Methanobacteriati</taxon>
        <taxon>Methanobacteriota</taxon>
        <taxon>Stenosarchaea group</taxon>
        <taxon>Methanomicrobia</taxon>
        <taxon>Methanosarcinales</taxon>
        <taxon>Methanosarcinaceae</taxon>
        <taxon>Methanolapillus</taxon>
    </lineage>
</organism>
<dbReference type="PANTHER" id="PTHR12001:SF85">
    <property type="entry name" value="SHORT CHAIN ISOPRENYL DIPHOSPHATE SYNTHASE"/>
    <property type="match status" value="1"/>
</dbReference>
<dbReference type="SFLD" id="SFLDG01017">
    <property type="entry name" value="Polyprenyl_Transferase_Like"/>
    <property type="match status" value="1"/>
</dbReference>
<evidence type="ECO:0000256" key="4">
    <source>
        <dbReference type="ARBA" id="ARBA00022723"/>
    </source>
</evidence>
<evidence type="ECO:0000256" key="6">
    <source>
        <dbReference type="RuleBase" id="RU004466"/>
    </source>
</evidence>
<reference evidence="7 8" key="1">
    <citation type="submission" date="2023-07" db="EMBL/GenBank/DDBJ databases">
        <title>Closed genoem sequence of Methanosarcinaceae archaeon Ac7.</title>
        <authorList>
            <person name="Poehlein A."/>
            <person name="Protasov E."/>
            <person name="Platt K."/>
            <person name="Reeh H."/>
            <person name="Daniel R."/>
            <person name="Brune A."/>
        </authorList>
    </citation>
    <scope>NUCLEOTIDE SEQUENCE [LARGE SCALE GENOMIC DNA]</scope>
    <source>
        <strain evidence="7 8">Ac7</strain>
    </source>
</reference>
<dbReference type="InterPro" id="IPR000092">
    <property type="entry name" value="Polyprenyl_synt"/>
</dbReference>
<dbReference type="CDD" id="cd00685">
    <property type="entry name" value="Trans_IPPS_HT"/>
    <property type="match status" value="1"/>
</dbReference>
<dbReference type="InterPro" id="IPR033749">
    <property type="entry name" value="Polyprenyl_synt_CS"/>
</dbReference>
<dbReference type="Gene3D" id="1.10.600.10">
    <property type="entry name" value="Farnesyl Diphosphate Synthase"/>
    <property type="match status" value="1"/>
</dbReference>
<name>A0AA96V579_9EURY</name>
<evidence type="ECO:0000256" key="3">
    <source>
        <dbReference type="ARBA" id="ARBA00022679"/>
    </source>
</evidence>
<keyword evidence="5" id="KW-0460">Magnesium</keyword>
<comment type="cofactor">
    <cofactor evidence="1">
        <name>Mg(2+)</name>
        <dbReference type="ChEBI" id="CHEBI:18420"/>
    </cofactor>
</comment>
<evidence type="ECO:0000256" key="1">
    <source>
        <dbReference type="ARBA" id="ARBA00001946"/>
    </source>
</evidence>
<evidence type="ECO:0000256" key="2">
    <source>
        <dbReference type="ARBA" id="ARBA00006706"/>
    </source>
</evidence>
<keyword evidence="8" id="KW-1185">Reference proteome</keyword>